<accession>A0A4Y8UQ12</accession>
<dbReference type="OrthoDB" id="9793828at2"/>
<name>A0A4Y8UQ12_9BACT</name>
<keyword evidence="5 6" id="KW-0472">Membrane</keyword>
<dbReference type="PANTHER" id="PTHR23291">
    <property type="entry name" value="BAX INHIBITOR-RELATED"/>
    <property type="match status" value="1"/>
</dbReference>
<evidence type="ECO:0000313" key="7">
    <source>
        <dbReference type="EMBL" id="TFH69739.1"/>
    </source>
</evidence>
<feature type="transmembrane region" description="Helical" evidence="6">
    <location>
        <begin position="221"/>
        <end position="241"/>
    </location>
</feature>
<dbReference type="EMBL" id="SGVY01000097">
    <property type="protein sequence ID" value="TFH69739.1"/>
    <property type="molecule type" value="Genomic_DNA"/>
</dbReference>
<sequence length="250" mass="27713">MTEKEMYNFINEQNQETGFAYNEKESGLSNVFSALMRKVYVWMTFALIITGVTAYGVASSPTLLTTIYTNSAIMWGLIIAEFVLVFAISGAINRLSLGTATLLFILYSVLNGATLSSIFVLYEMTSIAKVFFITAGTFGAMAFYGYTTKRDLTSIGKILFMALIGLIIATVVNMFLKSPGFDYILSYVGVAIFVGLTAWDSQKIKQMLQMQYDMSEGAQKLALLGALTLYLDFINLFLYLLRIFGGSNRD</sequence>
<evidence type="ECO:0000256" key="5">
    <source>
        <dbReference type="ARBA" id="ARBA00023136"/>
    </source>
</evidence>
<dbReference type="PANTHER" id="PTHR23291:SF50">
    <property type="entry name" value="PROTEIN LIFEGUARD 4"/>
    <property type="match status" value="1"/>
</dbReference>
<dbReference type="RefSeq" id="WP_134844722.1">
    <property type="nucleotide sequence ID" value="NZ_SGVY01000097.1"/>
</dbReference>
<keyword evidence="3 6" id="KW-0812">Transmembrane</keyword>
<comment type="similarity">
    <text evidence="2 6">Belongs to the BI1 family.</text>
</comment>
<protein>
    <submittedName>
        <fullName evidence="7">Bax inhibitor-1/YccA family protein</fullName>
    </submittedName>
</protein>
<dbReference type="Proteomes" id="UP000297872">
    <property type="component" value="Unassembled WGS sequence"/>
</dbReference>
<evidence type="ECO:0000256" key="2">
    <source>
        <dbReference type="ARBA" id="ARBA00010350"/>
    </source>
</evidence>
<comment type="subcellular location">
    <subcellularLocation>
        <location evidence="1">Membrane</location>
        <topology evidence="1">Multi-pass membrane protein</topology>
    </subcellularLocation>
</comment>
<keyword evidence="8" id="KW-1185">Reference proteome</keyword>
<dbReference type="CDD" id="cd10432">
    <property type="entry name" value="BI-1-like_bacterial"/>
    <property type="match status" value="1"/>
</dbReference>
<dbReference type="InterPro" id="IPR006214">
    <property type="entry name" value="Bax_inhibitor_1-related"/>
</dbReference>
<dbReference type="GeneID" id="302996947"/>
<dbReference type="AlphaFoldDB" id="A0A4Y8UQ12"/>
<dbReference type="Pfam" id="PF01027">
    <property type="entry name" value="Bax1-I"/>
    <property type="match status" value="1"/>
</dbReference>
<organism evidence="7 8">
    <name type="scientific">Segatella hominis</name>
    <dbReference type="NCBI Taxonomy" id="2518605"/>
    <lineage>
        <taxon>Bacteria</taxon>
        <taxon>Pseudomonadati</taxon>
        <taxon>Bacteroidota</taxon>
        <taxon>Bacteroidia</taxon>
        <taxon>Bacteroidales</taxon>
        <taxon>Prevotellaceae</taxon>
        <taxon>Segatella</taxon>
    </lineage>
</organism>
<feature type="transmembrane region" description="Helical" evidence="6">
    <location>
        <begin position="72"/>
        <end position="92"/>
    </location>
</feature>
<evidence type="ECO:0000313" key="8">
    <source>
        <dbReference type="Proteomes" id="UP000297872"/>
    </source>
</evidence>
<reference evidence="7 8" key="1">
    <citation type="submission" date="2019-02" db="EMBL/GenBank/DDBJ databases">
        <title>Draft Genome Sequence of the Prevotella sp. BCRC 81118, Isolated from Human Feces.</title>
        <authorList>
            <person name="Huang C.-H."/>
        </authorList>
    </citation>
    <scope>NUCLEOTIDE SEQUENCE [LARGE SCALE GENOMIC DNA]</scope>
    <source>
        <strain evidence="7 8">BCRC 81118</strain>
    </source>
</reference>
<feature type="transmembrane region" description="Helical" evidence="6">
    <location>
        <begin position="158"/>
        <end position="176"/>
    </location>
</feature>
<evidence type="ECO:0000256" key="1">
    <source>
        <dbReference type="ARBA" id="ARBA00004141"/>
    </source>
</evidence>
<feature type="transmembrane region" description="Helical" evidence="6">
    <location>
        <begin position="99"/>
        <end position="121"/>
    </location>
</feature>
<gene>
    <name evidence="7" type="ORF">EXN75_16995</name>
</gene>
<feature type="transmembrane region" description="Helical" evidence="6">
    <location>
        <begin position="39"/>
        <end position="60"/>
    </location>
</feature>
<proteinExistence type="inferred from homology"/>
<comment type="caution">
    <text evidence="7">The sequence shown here is derived from an EMBL/GenBank/DDBJ whole genome shotgun (WGS) entry which is preliminary data.</text>
</comment>
<feature type="transmembrane region" description="Helical" evidence="6">
    <location>
        <begin position="182"/>
        <end position="200"/>
    </location>
</feature>
<feature type="transmembrane region" description="Helical" evidence="6">
    <location>
        <begin position="127"/>
        <end position="146"/>
    </location>
</feature>
<evidence type="ECO:0000256" key="3">
    <source>
        <dbReference type="ARBA" id="ARBA00022692"/>
    </source>
</evidence>
<dbReference type="GO" id="GO:0005886">
    <property type="term" value="C:plasma membrane"/>
    <property type="evidence" value="ECO:0007669"/>
    <property type="project" value="TreeGrafter"/>
</dbReference>
<evidence type="ECO:0000256" key="4">
    <source>
        <dbReference type="ARBA" id="ARBA00022989"/>
    </source>
</evidence>
<keyword evidence="4 6" id="KW-1133">Transmembrane helix</keyword>
<evidence type="ECO:0000256" key="6">
    <source>
        <dbReference type="RuleBase" id="RU004379"/>
    </source>
</evidence>